<keyword evidence="3" id="KW-1185">Reference proteome</keyword>
<sequence>MKPLIVALLLALVAAPAMAGDVVDTTFVKTEGVHAFNVRTW</sequence>
<proteinExistence type="predicted"/>
<dbReference type="RefSeq" id="WP_377323372.1">
    <property type="nucleotide sequence ID" value="NZ_JBHSNG010000001.1"/>
</dbReference>
<gene>
    <name evidence="2" type="ORF">ACFPPB_00640</name>
</gene>
<protein>
    <submittedName>
        <fullName evidence="2">Uncharacterized protein</fullName>
    </submittedName>
</protein>
<evidence type="ECO:0000256" key="1">
    <source>
        <dbReference type="SAM" id="SignalP"/>
    </source>
</evidence>
<dbReference type="EMBL" id="JBHSNG010000001">
    <property type="protein sequence ID" value="MFC5579625.1"/>
    <property type="molecule type" value="Genomic_DNA"/>
</dbReference>
<accession>A0ABW0SRZ4</accession>
<keyword evidence="1" id="KW-0732">Signal</keyword>
<feature type="signal peptide" evidence="1">
    <location>
        <begin position="1"/>
        <end position="19"/>
    </location>
</feature>
<name>A0ABW0SRZ4_9GAMM</name>
<comment type="caution">
    <text evidence="2">The sequence shown here is derived from an EMBL/GenBank/DDBJ whole genome shotgun (WGS) entry which is preliminary data.</text>
</comment>
<evidence type="ECO:0000313" key="3">
    <source>
        <dbReference type="Proteomes" id="UP001596111"/>
    </source>
</evidence>
<feature type="chain" id="PRO_5047225654" evidence="1">
    <location>
        <begin position="20"/>
        <end position="41"/>
    </location>
</feature>
<evidence type="ECO:0000313" key="2">
    <source>
        <dbReference type="EMBL" id="MFC5579625.1"/>
    </source>
</evidence>
<dbReference type="Proteomes" id="UP001596111">
    <property type="component" value="Unassembled WGS sequence"/>
</dbReference>
<organism evidence="2 3">
    <name type="scientific">Rhodanobacter terrae</name>
    <dbReference type="NCBI Taxonomy" id="418647"/>
    <lineage>
        <taxon>Bacteria</taxon>
        <taxon>Pseudomonadati</taxon>
        <taxon>Pseudomonadota</taxon>
        <taxon>Gammaproteobacteria</taxon>
        <taxon>Lysobacterales</taxon>
        <taxon>Rhodanobacteraceae</taxon>
        <taxon>Rhodanobacter</taxon>
    </lineage>
</organism>
<reference evidence="3" key="1">
    <citation type="journal article" date="2019" name="Int. J. Syst. Evol. Microbiol.">
        <title>The Global Catalogue of Microorganisms (GCM) 10K type strain sequencing project: providing services to taxonomists for standard genome sequencing and annotation.</title>
        <authorList>
            <consortium name="The Broad Institute Genomics Platform"/>
            <consortium name="The Broad Institute Genome Sequencing Center for Infectious Disease"/>
            <person name="Wu L."/>
            <person name="Ma J."/>
        </authorList>
    </citation>
    <scope>NUCLEOTIDE SEQUENCE [LARGE SCALE GENOMIC DNA]</scope>
    <source>
        <strain evidence="3">CGMCC 1.13587</strain>
    </source>
</reference>